<dbReference type="NCBIfam" id="TIGR03167">
    <property type="entry name" value="tRNA_sel_U_synt"/>
    <property type="match status" value="1"/>
</dbReference>
<dbReference type="InterPro" id="IPR017582">
    <property type="entry name" value="SelU"/>
</dbReference>
<evidence type="ECO:0000259" key="2">
    <source>
        <dbReference type="PROSITE" id="PS50206"/>
    </source>
</evidence>
<dbReference type="EMBL" id="JACSQK010000001">
    <property type="protein sequence ID" value="MBD7959140.1"/>
    <property type="molecule type" value="Genomic_DNA"/>
</dbReference>
<reference evidence="3 4" key="1">
    <citation type="submission" date="2020-08" db="EMBL/GenBank/DDBJ databases">
        <title>A Genomic Blueprint of the Chicken Gut Microbiome.</title>
        <authorList>
            <person name="Gilroy R."/>
            <person name="Ravi A."/>
            <person name="Getino M."/>
            <person name="Pursley I."/>
            <person name="Horton D.L."/>
            <person name="Alikhan N.-F."/>
            <person name="Baker D."/>
            <person name="Gharbi K."/>
            <person name="Hall N."/>
            <person name="Watson M."/>
            <person name="Adriaenssens E.M."/>
            <person name="Foster-Nyarko E."/>
            <person name="Jarju S."/>
            <person name="Secka A."/>
            <person name="Antonio M."/>
            <person name="Oren A."/>
            <person name="Chaudhuri R."/>
            <person name="La Ragione R.M."/>
            <person name="Hildebrand F."/>
            <person name="Pallen M.J."/>
        </authorList>
    </citation>
    <scope>NUCLEOTIDE SEQUENCE [LARGE SCALE GENOMIC DNA]</scope>
    <source>
        <strain evidence="3 4">Sa2CVA6</strain>
    </source>
</reference>
<name>A0ABR8S6M9_9BURK</name>
<evidence type="ECO:0000313" key="4">
    <source>
        <dbReference type="Proteomes" id="UP000634919"/>
    </source>
</evidence>
<dbReference type="RefSeq" id="WP_191721552.1">
    <property type="nucleotide sequence ID" value="NZ_JACSQK010000001.1"/>
</dbReference>
<comment type="caution">
    <text evidence="3">The sequence shown here is derived from an EMBL/GenBank/DDBJ whole genome shotgun (WGS) entry which is preliminary data.</text>
</comment>
<sequence>MSHRQPVRVTEIAQYSAIIDARTPAEFELDHIPGAINCPVLSNEERAIIGTIYKQVSPFEAKRLGASMVAANLALHLKETFADKPANWKPLVYCWRGGLRSGSMVTWLRLVGWDAQQLAGGYKSFRHQVVEQIDAIVPQLQLRVLCGATGSAKTSVLLALQQQGAQVLDLEGLARHKGSLLGSLPGVAQPSQKNFETLLAQQMQALDLSLPVYIEGESPKIGRVGLPVLLVQHMRQSPVVEIKATPEARLAYLLRDYAYLGDDVDTLCERLGFLKEIQGGETIARWQQWAQEGNLPALFEELMRLHYDPQYERSQSKHFEQWSQRPSIAANDLSETSIQQLAQRIAGLNSPVSVT</sequence>
<protein>
    <submittedName>
        <fullName evidence="3">tRNA 2-selenouridine(34) synthase MnmH</fullName>
    </submittedName>
</protein>
<dbReference type="SUPFAM" id="SSF52821">
    <property type="entry name" value="Rhodanese/Cell cycle control phosphatase"/>
    <property type="match status" value="1"/>
</dbReference>
<gene>
    <name evidence="3" type="primary">mnmH</name>
    <name evidence="3" type="ORF">H9646_01470</name>
</gene>
<organism evidence="3 4">
    <name type="scientific">Comamonas avium</name>
    <dbReference type="NCBI Taxonomy" id="2762231"/>
    <lineage>
        <taxon>Bacteria</taxon>
        <taxon>Pseudomonadati</taxon>
        <taxon>Pseudomonadota</taxon>
        <taxon>Betaproteobacteria</taxon>
        <taxon>Burkholderiales</taxon>
        <taxon>Comamonadaceae</taxon>
        <taxon>Comamonas</taxon>
    </lineage>
</organism>
<evidence type="ECO:0000313" key="3">
    <source>
        <dbReference type="EMBL" id="MBD7959140.1"/>
    </source>
</evidence>
<proteinExistence type="predicted"/>
<dbReference type="SMART" id="SM00450">
    <property type="entry name" value="RHOD"/>
    <property type="match status" value="1"/>
</dbReference>
<dbReference type="NCBIfam" id="NF008750">
    <property type="entry name" value="PRK11784.1-2"/>
    <property type="match status" value="1"/>
</dbReference>
<accession>A0ABR8S6M9</accession>
<keyword evidence="4" id="KW-1185">Reference proteome</keyword>
<dbReference type="InterPro" id="IPR036873">
    <property type="entry name" value="Rhodanese-like_dom_sf"/>
</dbReference>
<dbReference type="PANTHER" id="PTHR30401:SF0">
    <property type="entry name" value="TRNA 2-SELENOURIDINE SYNTHASE"/>
    <property type="match status" value="1"/>
</dbReference>
<dbReference type="NCBIfam" id="NF008752">
    <property type="entry name" value="PRK11784.1-4"/>
    <property type="match status" value="1"/>
</dbReference>
<dbReference type="Pfam" id="PF26341">
    <property type="entry name" value="AAA_SelU"/>
    <property type="match status" value="1"/>
</dbReference>
<dbReference type="InterPro" id="IPR001763">
    <property type="entry name" value="Rhodanese-like_dom"/>
</dbReference>
<dbReference type="PANTHER" id="PTHR30401">
    <property type="entry name" value="TRNA 2-SELENOURIDINE SYNTHASE"/>
    <property type="match status" value="1"/>
</dbReference>
<dbReference type="Gene3D" id="3.40.250.10">
    <property type="entry name" value="Rhodanese-like domain"/>
    <property type="match status" value="1"/>
</dbReference>
<dbReference type="Proteomes" id="UP000634919">
    <property type="component" value="Unassembled WGS sequence"/>
</dbReference>
<keyword evidence="1" id="KW-0711">Selenium</keyword>
<dbReference type="InterPro" id="IPR058840">
    <property type="entry name" value="AAA_SelU"/>
</dbReference>
<evidence type="ECO:0000256" key="1">
    <source>
        <dbReference type="ARBA" id="ARBA00023266"/>
    </source>
</evidence>
<dbReference type="PROSITE" id="PS50206">
    <property type="entry name" value="RHODANESE_3"/>
    <property type="match status" value="1"/>
</dbReference>
<feature type="domain" description="Rhodanese" evidence="2">
    <location>
        <begin position="18"/>
        <end position="134"/>
    </location>
</feature>
<dbReference type="Pfam" id="PF00581">
    <property type="entry name" value="Rhodanese"/>
    <property type="match status" value="1"/>
</dbReference>